<sequence length="148" mass="16929">MEDIVKISEIEKAIEHHLSVAKKLQEALDVIKSFQNPAFIPITPKKNISVPEQLTVPGIEPSINLTFADRVNAIISSENRVMLGKEIYERGGSAFNVNYKIFSAQLSVRVKQGFLKRYVKENARNDEKYYYGMLKFFNGDALKEEYKP</sequence>
<gene>
    <name evidence="1" type="ORF">VRU48_03945</name>
</gene>
<comment type="caution">
    <text evidence="1">The sequence shown here is derived from an EMBL/GenBank/DDBJ whole genome shotgun (WGS) entry which is preliminary data.</text>
</comment>
<reference evidence="1 2" key="1">
    <citation type="submission" date="2024-01" db="EMBL/GenBank/DDBJ databases">
        <title>Pedobacter sp. nov., isolated from fresh soil.</title>
        <authorList>
            <person name="Le N.T.T."/>
        </authorList>
    </citation>
    <scope>NUCLEOTIDE SEQUENCE [LARGE SCALE GENOMIC DNA]</scope>
    <source>
        <strain evidence="1 2">KR3-3</strain>
    </source>
</reference>
<name>A0ABU7I4J0_9SPHI</name>
<dbReference type="Proteomes" id="UP001336835">
    <property type="component" value="Unassembled WGS sequence"/>
</dbReference>
<accession>A0ABU7I4J0</accession>
<evidence type="ECO:0000313" key="1">
    <source>
        <dbReference type="EMBL" id="MEE1944246.1"/>
    </source>
</evidence>
<protein>
    <submittedName>
        <fullName evidence="1">Uncharacterized protein</fullName>
    </submittedName>
</protein>
<proteinExistence type="predicted"/>
<dbReference type="EMBL" id="JAZDQT010000001">
    <property type="protein sequence ID" value="MEE1944246.1"/>
    <property type="molecule type" value="Genomic_DNA"/>
</dbReference>
<evidence type="ECO:0000313" key="2">
    <source>
        <dbReference type="Proteomes" id="UP001336835"/>
    </source>
</evidence>
<keyword evidence="2" id="KW-1185">Reference proteome</keyword>
<dbReference type="RefSeq" id="WP_330106621.1">
    <property type="nucleotide sequence ID" value="NZ_JAZDQT010000001.1"/>
</dbReference>
<organism evidence="1 2">
    <name type="scientific">Pedobacter albus</name>
    <dbReference type="NCBI Taxonomy" id="3113905"/>
    <lineage>
        <taxon>Bacteria</taxon>
        <taxon>Pseudomonadati</taxon>
        <taxon>Bacteroidota</taxon>
        <taxon>Sphingobacteriia</taxon>
        <taxon>Sphingobacteriales</taxon>
        <taxon>Sphingobacteriaceae</taxon>
        <taxon>Pedobacter</taxon>
    </lineage>
</organism>